<gene>
    <name evidence="2" type="ORF">NX722_06440</name>
</gene>
<reference evidence="2 3" key="1">
    <citation type="submission" date="2022-10" db="EMBL/GenBank/DDBJ databases">
        <title>High-quality genome sequences of two octocoral-associated bacteria, Endozoicomonas euniceicola EF212 and Endozoicomonas gorgoniicola PS125.</title>
        <authorList>
            <person name="Chiou Y.-J."/>
            <person name="Chen Y.-H."/>
        </authorList>
    </citation>
    <scope>NUCLEOTIDE SEQUENCE [LARGE SCALE GENOMIC DNA]</scope>
    <source>
        <strain evidence="2 3">PS125</strain>
    </source>
</reference>
<protein>
    <submittedName>
        <fullName evidence="2">50S ribosome-binding GTPase</fullName>
    </submittedName>
</protein>
<sequence>MNTYRFSDIQSIIASRGLLYPLDVMLVGATGTGKSSTLNALFGSEVAKVGTGVDPETQKISSSRLHEYLRFHDSAGLGDGIEADRHHAKNITSQLLSTCTCNNEDYGFIDMALVILDGGSRDLGTAFDLLERVVLESISGDRVIVAVNQADMAMKGRYWNHSTGRPEPRLVDFLENQMLSIQQRLLESTSQRIPKPVYYSAAYNYNTDALMDHIIRHMPKKRRPKI</sequence>
<dbReference type="Pfam" id="PF01926">
    <property type="entry name" value="MMR_HSR1"/>
    <property type="match status" value="1"/>
</dbReference>
<dbReference type="RefSeq" id="WP_262567264.1">
    <property type="nucleotide sequence ID" value="NZ_JAPFCC010000001.1"/>
</dbReference>
<evidence type="ECO:0000313" key="3">
    <source>
        <dbReference type="Proteomes" id="UP001209854"/>
    </source>
</evidence>
<dbReference type="Proteomes" id="UP001209854">
    <property type="component" value="Unassembled WGS sequence"/>
</dbReference>
<evidence type="ECO:0000259" key="1">
    <source>
        <dbReference type="Pfam" id="PF01926"/>
    </source>
</evidence>
<dbReference type="SUPFAM" id="SSF52540">
    <property type="entry name" value="P-loop containing nucleoside triphosphate hydrolases"/>
    <property type="match status" value="1"/>
</dbReference>
<keyword evidence="3" id="KW-1185">Reference proteome</keyword>
<evidence type="ECO:0000313" key="2">
    <source>
        <dbReference type="EMBL" id="MCW7552292.1"/>
    </source>
</evidence>
<proteinExistence type="predicted"/>
<dbReference type="InterPro" id="IPR006073">
    <property type="entry name" value="GTP-bd"/>
</dbReference>
<dbReference type="Gene3D" id="3.40.50.300">
    <property type="entry name" value="P-loop containing nucleotide triphosphate hydrolases"/>
    <property type="match status" value="1"/>
</dbReference>
<dbReference type="EMBL" id="JAPFCC010000001">
    <property type="protein sequence ID" value="MCW7552292.1"/>
    <property type="molecule type" value="Genomic_DNA"/>
</dbReference>
<name>A0ABT3MSD3_9GAMM</name>
<feature type="domain" description="G" evidence="1">
    <location>
        <begin position="23"/>
        <end position="120"/>
    </location>
</feature>
<dbReference type="InterPro" id="IPR027417">
    <property type="entry name" value="P-loop_NTPase"/>
</dbReference>
<accession>A0ABT3MSD3</accession>
<comment type="caution">
    <text evidence="2">The sequence shown here is derived from an EMBL/GenBank/DDBJ whole genome shotgun (WGS) entry which is preliminary data.</text>
</comment>
<organism evidence="2 3">
    <name type="scientific">Endozoicomonas gorgoniicola</name>
    <dbReference type="NCBI Taxonomy" id="1234144"/>
    <lineage>
        <taxon>Bacteria</taxon>
        <taxon>Pseudomonadati</taxon>
        <taxon>Pseudomonadota</taxon>
        <taxon>Gammaproteobacteria</taxon>
        <taxon>Oceanospirillales</taxon>
        <taxon>Endozoicomonadaceae</taxon>
        <taxon>Endozoicomonas</taxon>
    </lineage>
</organism>